<evidence type="ECO:0000313" key="3">
    <source>
        <dbReference type="EnsemblPlants" id="LPERR09G03960.1"/>
    </source>
</evidence>
<feature type="region of interest" description="Disordered" evidence="1">
    <location>
        <begin position="1"/>
        <end position="23"/>
    </location>
</feature>
<organism evidence="3 4">
    <name type="scientific">Leersia perrieri</name>
    <dbReference type="NCBI Taxonomy" id="77586"/>
    <lineage>
        <taxon>Eukaryota</taxon>
        <taxon>Viridiplantae</taxon>
        <taxon>Streptophyta</taxon>
        <taxon>Embryophyta</taxon>
        <taxon>Tracheophyta</taxon>
        <taxon>Spermatophyta</taxon>
        <taxon>Magnoliopsida</taxon>
        <taxon>Liliopsida</taxon>
        <taxon>Poales</taxon>
        <taxon>Poaceae</taxon>
        <taxon>BOP clade</taxon>
        <taxon>Oryzoideae</taxon>
        <taxon>Oryzeae</taxon>
        <taxon>Oryzinae</taxon>
        <taxon>Leersia</taxon>
    </lineage>
</organism>
<dbReference type="Gramene" id="LPERR09G03960.1">
    <property type="protein sequence ID" value="LPERR09G03960.1"/>
    <property type="gene ID" value="LPERR09G03960"/>
</dbReference>
<sequence>MSGRRRKEGIRKAKARSPPTTLDDIPDKLLKHILAGLSSQSSACIVRAAATCRRWRRLIGSGDYTYNLSLITPLHDGGHYTYNLSLITHGSLLLLAKNRRRGRFPELVVCEPVARRYVAIPLIPEKKYSRCLTVFFWNSVSNLSEFALRCVLHEAVDGAAGDVTTVRVYDFARYYWSHHRKYWNRWFPRKGAVDDGVNLRATESSLHFAGRATTCLFFGNEDDGAVLELHMRNHEPKLLQVFLPGNLCGGSYDRSAVRFVDGDQPNDVRLVSVIGGDLKVFLRREGTDVWELEKSLNLQDTTRDMARRKECNFGGGGAAKIVSAGTGYVVLTPAEETWLFSLELAMMEVERKHSRNRYAGEFCPKPQIPVAAVSRSAAAGGVHRRPRGSGAGGAAPPLAVEALMTRALTTEAVSPVARREREGSAALPPSPARAPATYYSGRGDLGGEDGRISAVARAAAEDVVAVAGRCGAAVAVARLGRR</sequence>
<dbReference type="InterPro" id="IPR036047">
    <property type="entry name" value="F-box-like_dom_sf"/>
</dbReference>
<protein>
    <recommendedName>
        <fullName evidence="2">F-box domain-containing protein</fullName>
    </recommendedName>
</protein>
<dbReference type="EnsemblPlants" id="LPERR09G03960.1">
    <property type="protein sequence ID" value="LPERR09G03960.1"/>
    <property type="gene ID" value="LPERR09G03960"/>
</dbReference>
<dbReference type="PROSITE" id="PS50181">
    <property type="entry name" value="FBOX"/>
    <property type="match status" value="1"/>
</dbReference>
<name>A0A0D9XCI3_9ORYZ</name>
<reference evidence="4" key="2">
    <citation type="submission" date="2013-12" db="EMBL/GenBank/DDBJ databases">
        <authorList>
            <person name="Yu Y."/>
            <person name="Lee S."/>
            <person name="de Baynast K."/>
            <person name="Wissotski M."/>
            <person name="Liu L."/>
            <person name="Talag J."/>
            <person name="Goicoechea J."/>
            <person name="Angelova A."/>
            <person name="Jetty R."/>
            <person name="Kudrna D."/>
            <person name="Golser W."/>
            <person name="Rivera L."/>
            <person name="Zhang J."/>
            <person name="Wing R."/>
        </authorList>
    </citation>
    <scope>NUCLEOTIDE SEQUENCE</scope>
</reference>
<dbReference type="Pfam" id="PF12937">
    <property type="entry name" value="F-box-like"/>
    <property type="match status" value="1"/>
</dbReference>
<proteinExistence type="predicted"/>
<dbReference type="SUPFAM" id="SSF81383">
    <property type="entry name" value="F-box domain"/>
    <property type="match status" value="1"/>
</dbReference>
<dbReference type="AlphaFoldDB" id="A0A0D9XCI3"/>
<dbReference type="HOGENOM" id="CLU_566688_0_0_1"/>
<dbReference type="PANTHER" id="PTHR33207">
    <property type="entry name" value="F-BOX DOMAIN CONTAINING PROTEIN-RELATED"/>
    <property type="match status" value="1"/>
</dbReference>
<dbReference type="CDD" id="cd09917">
    <property type="entry name" value="F-box_SF"/>
    <property type="match status" value="1"/>
</dbReference>
<feature type="region of interest" description="Disordered" evidence="1">
    <location>
        <begin position="412"/>
        <end position="441"/>
    </location>
</feature>
<evidence type="ECO:0000313" key="4">
    <source>
        <dbReference type="Proteomes" id="UP000032180"/>
    </source>
</evidence>
<dbReference type="InterPro" id="IPR001810">
    <property type="entry name" value="F-box_dom"/>
</dbReference>
<keyword evidence="4" id="KW-1185">Reference proteome</keyword>
<reference evidence="3 4" key="1">
    <citation type="submission" date="2012-08" db="EMBL/GenBank/DDBJ databases">
        <title>Oryza genome evolution.</title>
        <authorList>
            <person name="Wing R.A."/>
        </authorList>
    </citation>
    <scope>NUCLEOTIDE SEQUENCE</scope>
</reference>
<accession>A0A0D9XCI3</accession>
<dbReference type="Gene3D" id="1.20.1280.50">
    <property type="match status" value="1"/>
</dbReference>
<reference evidence="3" key="3">
    <citation type="submission" date="2015-04" db="UniProtKB">
        <authorList>
            <consortium name="EnsemblPlants"/>
        </authorList>
    </citation>
    <scope>IDENTIFICATION</scope>
</reference>
<feature type="domain" description="F-box" evidence="2">
    <location>
        <begin position="19"/>
        <end position="69"/>
    </location>
</feature>
<evidence type="ECO:0000259" key="2">
    <source>
        <dbReference type="PROSITE" id="PS50181"/>
    </source>
</evidence>
<dbReference type="Proteomes" id="UP000032180">
    <property type="component" value="Chromosome 9"/>
</dbReference>
<feature type="compositionally biased region" description="Basic residues" evidence="1">
    <location>
        <begin position="1"/>
        <end position="15"/>
    </location>
</feature>
<evidence type="ECO:0000256" key="1">
    <source>
        <dbReference type="SAM" id="MobiDB-lite"/>
    </source>
</evidence>
<dbReference type="eggNOG" id="ENOG502R513">
    <property type="taxonomic scope" value="Eukaryota"/>
</dbReference>